<dbReference type="Proteomes" id="UP001153292">
    <property type="component" value="Chromosome 11"/>
</dbReference>
<protein>
    <submittedName>
        <fullName evidence="9">Uncharacterized protein</fullName>
    </submittedName>
</protein>
<sequence length="505" mass="57992">MSYTTCSDEDANNRQAEVSRLSWTRHLSEENIKPFDAIPGLTALPIIGIMHHFIPFFGTIGPKNNFFDMFEVLYRKYGSVVKMEGMLAKGTMVMFFEPDHYDKIYRAEEMPAPYRSGFQALEYYREELRKDRFNGVYGLTTAQGKKWRDFRTKVNPALLKPKIVKLYAPGLEEIADDLVARLWSIREDPAALSKEFETEITKWSLESVALVCLGKRIGCLQDNLSDDHPAKKLMHCSKTVPDLSFKLEFAPKFINMRNSSWFKELMKIFDTQWEVSEMYIEQAKKAINERGHGIPEEDQSILEKLLAIDEKVAVMMANEMLFAGIDTVSYAVTGLLYNLAVNKVAQDKLRQEIHAQAGSKYLKACVKESLRLLPVLSANLRQTTKEHIVAGYQIPAGTFAIAPNEYLSKLEKYYPQAREFIPERWLVDKEDPLYYGNAHPMVTLPFGFGVRSCIGRRIAELEIEILVKKLLDKVEVQWTGPPLKVVIKVINNFKKPYHFKFVEAK</sequence>
<dbReference type="InterPro" id="IPR001128">
    <property type="entry name" value="Cyt_P450"/>
</dbReference>
<dbReference type="PROSITE" id="PS00086">
    <property type="entry name" value="CYTOCHROME_P450"/>
    <property type="match status" value="1"/>
</dbReference>
<proteinExistence type="inferred from homology"/>
<evidence type="ECO:0000256" key="6">
    <source>
        <dbReference type="ARBA" id="ARBA00023004"/>
    </source>
</evidence>
<evidence type="ECO:0000256" key="2">
    <source>
        <dbReference type="ARBA" id="ARBA00010617"/>
    </source>
</evidence>
<keyword evidence="6 8" id="KW-0408">Iron</keyword>
<dbReference type="PRINTS" id="PR00463">
    <property type="entry name" value="EP450I"/>
</dbReference>
<evidence type="ECO:0000256" key="3">
    <source>
        <dbReference type="ARBA" id="ARBA00022617"/>
    </source>
</evidence>
<dbReference type="PRINTS" id="PR00385">
    <property type="entry name" value="P450"/>
</dbReference>
<evidence type="ECO:0000256" key="4">
    <source>
        <dbReference type="ARBA" id="ARBA00022723"/>
    </source>
</evidence>
<keyword evidence="3 8" id="KW-0349">Heme</keyword>
<dbReference type="Pfam" id="PF00067">
    <property type="entry name" value="p450"/>
    <property type="match status" value="1"/>
</dbReference>
<keyword evidence="4 8" id="KW-0479">Metal-binding</keyword>
<dbReference type="InterPro" id="IPR017972">
    <property type="entry name" value="Cyt_P450_CS"/>
</dbReference>
<dbReference type="PANTHER" id="PTHR24279:SF120">
    <property type="entry name" value="CYTOCHROME P450"/>
    <property type="match status" value="1"/>
</dbReference>
<evidence type="ECO:0000256" key="7">
    <source>
        <dbReference type="ARBA" id="ARBA00023033"/>
    </source>
</evidence>
<accession>A0ABN8AWT6</accession>
<evidence type="ECO:0000256" key="1">
    <source>
        <dbReference type="ARBA" id="ARBA00001971"/>
    </source>
</evidence>
<dbReference type="InterPro" id="IPR036396">
    <property type="entry name" value="Cyt_P450_sf"/>
</dbReference>
<dbReference type="PANTHER" id="PTHR24279">
    <property type="entry name" value="CYTOCHROME P450"/>
    <property type="match status" value="1"/>
</dbReference>
<gene>
    <name evidence="9" type="ORF">CHILSU_LOCUS1484</name>
</gene>
<name>A0ABN8AWT6_CHISP</name>
<dbReference type="InterPro" id="IPR050479">
    <property type="entry name" value="CYP11_CYP27_families"/>
</dbReference>
<dbReference type="Gene3D" id="1.10.630.10">
    <property type="entry name" value="Cytochrome P450"/>
    <property type="match status" value="1"/>
</dbReference>
<keyword evidence="7 8" id="KW-0503">Monooxygenase</keyword>
<keyword evidence="5 8" id="KW-0560">Oxidoreductase</keyword>
<dbReference type="CDD" id="cd11054">
    <property type="entry name" value="CYP24A1-like"/>
    <property type="match status" value="1"/>
</dbReference>
<dbReference type="SUPFAM" id="SSF48264">
    <property type="entry name" value="Cytochrome P450"/>
    <property type="match status" value="1"/>
</dbReference>
<reference evidence="9" key="1">
    <citation type="submission" date="2021-12" db="EMBL/GenBank/DDBJ databases">
        <authorList>
            <person name="King R."/>
        </authorList>
    </citation>
    <scope>NUCLEOTIDE SEQUENCE</scope>
</reference>
<keyword evidence="10" id="KW-1185">Reference proteome</keyword>
<evidence type="ECO:0000313" key="10">
    <source>
        <dbReference type="Proteomes" id="UP001153292"/>
    </source>
</evidence>
<dbReference type="EMBL" id="OU963904">
    <property type="protein sequence ID" value="CAH0398365.1"/>
    <property type="molecule type" value="Genomic_DNA"/>
</dbReference>
<comment type="similarity">
    <text evidence="2 8">Belongs to the cytochrome P450 family.</text>
</comment>
<organism evidence="9 10">
    <name type="scientific">Chilo suppressalis</name>
    <name type="common">Asiatic rice borer moth</name>
    <dbReference type="NCBI Taxonomy" id="168631"/>
    <lineage>
        <taxon>Eukaryota</taxon>
        <taxon>Metazoa</taxon>
        <taxon>Ecdysozoa</taxon>
        <taxon>Arthropoda</taxon>
        <taxon>Hexapoda</taxon>
        <taxon>Insecta</taxon>
        <taxon>Pterygota</taxon>
        <taxon>Neoptera</taxon>
        <taxon>Endopterygota</taxon>
        <taxon>Lepidoptera</taxon>
        <taxon>Glossata</taxon>
        <taxon>Ditrysia</taxon>
        <taxon>Pyraloidea</taxon>
        <taxon>Crambidae</taxon>
        <taxon>Crambinae</taxon>
        <taxon>Chilo</taxon>
    </lineage>
</organism>
<evidence type="ECO:0000313" key="9">
    <source>
        <dbReference type="EMBL" id="CAH0398365.1"/>
    </source>
</evidence>
<evidence type="ECO:0000256" key="8">
    <source>
        <dbReference type="RuleBase" id="RU000461"/>
    </source>
</evidence>
<evidence type="ECO:0000256" key="5">
    <source>
        <dbReference type="ARBA" id="ARBA00023002"/>
    </source>
</evidence>
<comment type="cofactor">
    <cofactor evidence="1">
        <name>heme</name>
        <dbReference type="ChEBI" id="CHEBI:30413"/>
    </cofactor>
</comment>
<dbReference type="InterPro" id="IPR002401">
    <property type="entry name" value="Cyt_P450_E_grp-I"/>
</dbReference>